<feature type="region of interest" description="Disordered" evidence="1">
    <location>
        <begin position="149"/>
        <end position="171"/>
    </location>
</feature>
<protein>
    <submittedName>
        <fullName evidence="2">Uncharacterized protein</fullName>
    </submittedName>
</protein>
<keyword evidence="3" id="KW-1185">Reference proteome</keyword>
<evidence type="ECO:0000256" key="1">
    <source>
        <dbReference type="SAM" id="MobiDB-lite"/>
    </source>
</evidence>
<feature type="region of interest" description="Disordered" evidence="1">
    <location>
        <begin position="1"/>
        <end position="31"/>
    </location>
</feature>
<accession>A0ABY8QRK8</accession>
<dbReference type="Proteomes" id="UP001209083">
    <property type="component" value="Chromosome"/>
</dbReference>
<evidence type="ECO:0000313" key="3">
    <source>
        <dbReference type="Proteomes" id="UP001209083"/>
    </source>
</evidence>
<reference evidence="2 3" key="1">
    <citation type="submission" date="2023-05" db="EMBL/GenBank/DDBJ databases">
        <title>Lithophilousrod everest ZFBP1038 complete genpme.</title>
        <authorList>
            <person name="Tian M."/>
        </authorList>
    </citation>
    <scope>NUCLEOTIDE SEQUENCE [LARGE SCALE GENOMIC DNA]</scope>
    <source>
        <strain evidence="2 3">ZFBP1038</strain>
    </source>
</reference>
<name>A0ABY8QRK8_9MICO</name>
<organism evidence="2 3">
    <name type="scientific">Saxibacter everestensis</name>
    <dbReference type="NCBI Taxonomy" id="2909229"/>
    <lineage>
        <taxon>Bacteria</taxon>
        <taxon>Bacillati</taxon>
        <taxon>Actinomycetota</taxon>
        <taxon>Actinomycetes</taxon>
        <taxon>Micrococcales</taxon>
        <taxon>Brevibacteriaceae</taxon>
        <taxon>Saxibacter</taxon>
    </lineage>
</organism>
<dbReference type="EMBL" id="CP090958">
    <property type="protein sequence ID" value="WGW11629.1"/>
    <property type="molecule type" value="Genomic_DNA"/>
</dbReference>
<sequence>MREHDRRAELTASDGGTARQPIHRGHRMRYRDTGIDSVTSAAAAPAVVPAHLGMAPAPGWAQAGHLPAPVDQGWARAGSGLGPAPVSQGWVRAGSDRVPAVLEQDPDLGPDRDQGMARAAVLRVEKTSAVPPPTQIVLLAPVGATASTAGSHARRSGCAGQGKRQVSAQPATLVIAPCGTSRMAQTTAEPVSS</sequence>
<dbReference type="RefSeq" id="WP_349638419.1">
    <property type="nucleotide sequence ID" value="NZ_CP090958.1"/>
</dbReference>
<proteinExistence type="predicted"/>
<evidence type="ECO:0000313" key="2">
    <source>
        <dbReference type="EMBL" id="WGW11629.1"/>
    </source>
</evidence>
<gene>
    <name evidence="2" type="ORF">LWF01_16280</name>
</gene>